<dbReference type="OrthoDB" id="8264817at2"/>
<accession>Q215J9</accession>
<dbReference type="AlphaFoldDB" id="Q215J9"/>
<evidence type="ECO:0000256" key="1">
    <source>
        <dbReference type="SAM" id="MobiDB-lite"/>
    </source>
</evidence>
<gene>
    <name evidence="2" type="ordered locus">RPC_2385</name>
</gene>
<reference evidence="2" key="1">
    <citation type="submission" date="2006-03" db="EMBL/GenBank/DDBJ databases">
        <title>Complete sequence of Rhodopseudomonas palustris BisB18.</title>
        <authorList>
            <consortium name="US DOE Joint Genome Institute"/>
            <person name="Copeland A."/>
            <person name="Lucas S."/>
            <person name="Lapidus A."/>
            <person name="Barry K."/>
            <person name="Detter J.C."/>
            <person name="Glavina del Rio T."/>
            <person name="Hammon N."/>
            <person name="Israni S."/>
            <person name="Dalin E."/>
            <person name="Tice H."/>
            <person name="Pitluck S."/>
            <person name="Chain P."/>
            <person name="Malfatti S."/>
            <person name="Shin M."/>
            <person name="Vergez L."/>
            <person name="Schmutz J."/>
            <person name="Larimer F."/>
            <person name="Land M."/>
            <person name="Hauser L."/>
            <person name="Pelletier D.A."/>
            <person name="Kyrpides N."/>
            <person name="Anderson I."/>
            <person name="Oda Y."/>
            <person name="Harwood C.S."/>
            <person name="Richardson P."/>
        </authorList>
    </citation>
    <scope>NUCLEOTIDE SEQUENCE [LARGE SCALE GENOMIC DNA]</scope>
    <source>
        <strain evidence="2">BisB18</strain>
    </source>
</reference>
<name>Q215J9_RHOPB</name>
<feature type="region of interest" description="Disordered" evidence="1">
    <location>
        <begin position="1"/>
        <end position="52"/>
    </location>
</feature>
<feature type="compositionally biased region" description="Low complexity" evidence="1">
    <location>
        <begin position="19"/>
        <end position="31"/>
    </location>
</feature>
<proteinExistence type="predicted"/>
<evidence type="ECO:0000313" key="2">
    <source>
        <dbReference type="EMBL" id="ABD87937.1"/>
    </source>
</evidence>
<organism evidence="2">
    <name type="scientific">Rhodopseudomonas palustris (strain BisB18)</name>
    <dbReference type="NCBI Taxonomy" id="316056"/>
    <lineage>
        <taxon>Bacteria</taxon>
        <taxon>Pseudomonadati</taxon>
        <taxon>Pseudomonadota</taxon>
        <taxon>Alphaproteobacteria</taxon>
        <taxon>Hyphomicrobiales</taxon>
        <taxon>Nitrobacteraceae</taxon>
        <taxon>Rhodopseudomonas</taxon>
    </lineage>
</organism>
<feature type="compositionally biased region" description="Basic and acidic residues" evidence="1">
    <location>
        <begin position="32"/>
        <end position="46"/>
    </location>
</feature>
<sequence length="167" mass="18284">MSHNDPTDSALAAIASIFERPAAKPAEAEPAQAHDDDRADAADRTEPSAAEAAVIEPEIDGYSRCGPGPLEALRFRWTARRDADDNYYVDETIGYASRPISTGPMRKDQVVAYIDQREGEAQRKFDRLREEMAAGARAAQRQQDRDYQRGREAGDETASAAGPADET</sequence>
<feature type="region of interest" description="Disordered" evidence="1">
    <location>
        <begin position="132"/>
        <end position="167"/>
    </location>
</feature>
<dbReference type="KEGG" id="rpc:RPC_2385"/>
<dbReference type="EMBL" id="CP000301">
    <property type="protein sequence ID" value="ABD87937.1"/>
    <property type="molecule type" value="Genomic_DNA"/>
</dbReference>
<protein>
    <submittedName>
        <fullName evidence="2">Uncharacterized protein</fullName>
    </submittedName>
</protein>
<dbReference type="eggNOG" id="ENOG5030VHG">
    <property type="taxonomic scope" value="Bacteria"/>
</dbReference>
<feature type="compositionally biased region" description="Basic and acidic residues" evidence="1">
    <location>
        <begin position="142"/>
        <end position="154"/>
    </location>
</feature>
<dbReference type="RefSeq" id="WP_011472834.1">
    <property type="nucleotide sequence ID" value="NC_007925.1"/>
</dbReference>
<dbReference type="HOGENOM" id="CLU_110603_0_0_5"/>